<dbReference type="Proteomes" id="UP000190064">
    <property type="component" value="Unassembled WGS sequence"/>
</dbReference>
<protein>
    <submittedName>
        <fullName evidence="2">Uncharacterized protein</fullName>
    </submittedName>
</protein>
<accession>A0A1T1H7V3</accession>
<dbReference type="AlphaFoldDB" id="A0A1T1H7V3"/>
<proteinExistence type="predicted"/>
<evidence type="ECO:0000313" key="2">
    <source>
        <dbReference type="EMBL" id="OOV85923.1"/>
    </source>
</evidence>
<keyword evidence="3" id="KW-1185">Reference proteome</keyword>
<evidence type="ECO:0000256" key="1">
    <source>
        <dbReference type="SAM" id="Coils"/>
    </source>
</evidence>
<sequence length="220" mass="25176">MVQQMVQGSVDKMKAELVAYIDKKFEIAALTSDSSGASNTEETEDSDPITLSMIMLQIAAIFEKFGHYDEIYRTYGIEADAFQDECNEVLDLMRYQVEQVESQLKDFQNRLHIEESGGESAVRHNAEMQEKFEILSKDVQESISQFDQYIDTQLKQFEDMPQLLERLQQELASKQGKSESLVRLQEHKSEMIAKIKAAVEELNLQLPKVVSAQIEKALKD</sequence>
<keyword evidence="1" id="KW-0175">Coiled coil</keyword>
<gene>
    <name evidence="2" type="ORF">BTA35_0215520</name>
</gene>
<reference evidence="2" key="1">
    <citation type="submission" date="2017-02" db="EMBL/GenBank/DDBJ databases">
        <title>Draft Genome Sequence of the Salt Water Bacterium Oceanospirillum linum ATCC 11336.</title>
        <authorList>
            <person name="Trachtenberg A.M."/>
            <person name="Carney J.G."/>
            <person name="Linnane J.D."/>
            <person name="Rheaume B.A."/>
            <person name="Pitts N.L."/>
            <person name="Mykles D.L."/>
            <person name="Maclea K.S."/>
        </authorList>
    </citation>
    <scope>NUCLEOTIDE SEQUENCE [LARGE SCALE GENOMIC DNA]</scope>
    <source>
        <strain evidence="2">ATCC 11336</strain>
    </source>
</reference>
<dbReference type="EMBL" id="MTSD02000010">
    <property type="protein sequence ID" value="OOV85923.1"/>
    <property type="molecule type" value="Genomic_DNA"/>
</dbReference>
<evidence type="ECO:0000313" key="3">
    <source>
        <dbReference type="Proteomes" id="UP000190064"/>
    </source>
</evidence>
<feature type="coiled-coil region" evidence="1">
    <location>
        <begin position="164"/>
        <end position="201"/>
    </location>
</feature>
<name>A0A1T1H7V3_OCELI</name>
<comment type="caution">
    <text evidence="2">The sequence shown here is derived from an EMBL/GenBank/DDBJ whole genome shotgun (WGS) entry which is preliminary data.</text>
</comment>
<organism evidence="2 3">
    <name type="scientific">Oceanospirillum linum</name>
    <dbReference type="NCBI Taxonomy" id="966"/>
    <lineage>
        <taxon>Bacteria</taxon>
        <taxon>Pseudomonadati</taxon>
        <taxon>Pseudomonadota</taxon>
        <taxon>Gammaproteobacteria</taxon>
        <taxon>Oceanospirillales</taxon>
        <taxon>Oceanospirillaceae</taxon>
        <taxon>Oceanospirillum</taxon>
    </lineage>
</organism>